<evidence type="ECO:0000259" key="1">
    <source>
        <dbReference type="Pfam" id="PF18813"/>
    </source>
</evidence>
<organism evidence="2 3">
    <name type="scientific">Peptoniphilus grossensis</name>
    <dbReference type="NCBI Taxonomy" id="1465756"/>
    <lineage>
        <taxon>Bacteria</taxon>
        <taxon>Bacillati</taxon>
        <taxon>Bacillota</taxon>
        <taxon>Tissierellia</taxon>
        <taxon>Tissierellales</taxon>
        <taxon>Peptoniphilaceae</taxon>
        <taxon>Peptoniphilus</taxon>
    </lineage>
</organism>
<reference evidence="2 3" key="1">
    <citation type="submission" date="2022-11" db="EMBL/GenBank/DDBJ databases">
        <title>The First Case of Preauricular Fistular Abscess Caused by Peptoniphilus grossensis.</title>
        <authorList>
            <person name="Byun J.-H."/>
        </authorList>
    </citation>
    <scope>NUCLEOTIDE SEQUENCE [LARGE SCALE GENOMIC DNA]</scope>
    <source>
        <strain evidence="2 3">GYB008</strain>
    </source>
</reference>
<accession>A0ABU7XA60</accession>
<protein>
    <submittedName>
        <fullName evidence="2">PBECR4 domain-containing protein</fullName>
    </submittedName>
</protein>
<evidence type="ECO:0000313" key="3">
    <source>
        <dbReference type="Proteomes" id="UP001328425"/>
    </source>
</evidence>
<keyword evidence="3" id="KW-1185">Reference proteome</keyword>
<feature type="domain" description="Phage-Barnase-EndoU-ColicinE5/D-RelE like nuclease 4" evidence="1">
    <location>
        <begin position="10"/>
        <end position="194"/>
    </location>
</feature>
<dbReference type="RefSeq" id="WP_332087299.1">
    <property type="nucleotide sequence ID" value="NZ_JARBCY010000033.1"/>
</dbReference>
<name>A0ABU7XA60_9FIRM</name>
<comment type="caution">
    <text evidence="2">The sequence shown here is derived from an EMBL/GenBank/DDBJ whole genome shotgun (WGS) entry which is preliminary data.</text>
</comment>
<evidence type="ECO:0000313" key="2">
    <source>
        <dbReference type="EMBL" id="MEF3318159.1"/>
    </source>
</evidence>
<dbReference type="Proteomes" id="UP001328425">
    <property type="component" value="Unassembled WGS sequence"/>
</dbReference>
<sequence>MEKKDKDLKIIVDCGKKYKENLAGKQLLIISRKNETLSTVEIEFSLRNYHHLTGVKLRKNPKTKKTITTIQFINKILNERLQAKDWDYKEDGTTGLKLKILNDIVEIHKTAKMIGVYSDSRIMLKTNLCIGNIFCYLGVIKTESITKFKNNVYVPNTAMNKDIRTEAKDLEKIIAIYRKNKTDKIYQELTYIAKGEDKEEIENKLEKYFKEPKNKTS</sequence>
<proteinExistence type="predicted"/>
<dbReference type="Pfam" id="PF18813">
    <property type="entry name" value="PBECR4"/>
    <property type="match status" value="1"/>
</dbReference>
<dbReference type="InterPro" id="IPR041420">
    <property type="entry name" value="PBECR4"/>
</dbReference>
<gene>
    <name evidence="2" type="ORF">PV361_05535</name>
</gene>
<dbReference type="EMBL" id="JARBCY010000033">
    <property type="protein sequence ID" value="MEF3318159.1"/>
    <property type="molecule type" value="Genomic_DNA"/>
</dbReference>